<feature type="transmembrane region" description="Helical" evidence="8">
    <location>
        <begin position="220"/>
        <end position="240"/>
    </location>
</feature>
<evidence type="ECO:0000256" key="3">
    <source>
        <dbReference type="ARBA" id="ARBA00022475"/>
    </source>
</evidence>
<comment type="subcellular location">
    <subcellularLocation>
        <location evidence="1">Cell membrane</location>
        <topology evidence="1">Multi-pass membrane protein</topology>
    </subcellularLocation>
</comment>
<feature type="transmembrane region" description="Helical" evidence="8">
    <location>
        <begin position="352"/>
        <end position="374"/>
    </location>
</feature>
<feature type="transmembrane region" description="Helical" evidence="8">
    <location>
        <begin position="12"/>
        <end position="37"/>
    </location>
</feature>
<dbReference type="Gene3D" id="1.20.1250.20">
    <property type="entry name" value="MFS general substrate transporter like domains"/>
    <property type="match status" value="1"/>
</dbReference>
<feature type="compositionally biased region" description="Low complexity" evidence="7">
    <location>
        <begin position="413"/>
        <end position="423"/>
    </location>
</feature>
<evidence type="ECO:0000256" key="1">
    <source>
        <dbReference type="ARBA" id="ARBA00004651"/>
    </source>
</evidence>
<feature type="transmembrane region" description="Helical" evidence="8">
    <location>
        <begin position="252"/>
        <end position="272"/>
    </location>
</feature>
<evidence type="ECO:0000256" key="8">
    <source>
        <dbReference type="SAM" id="Phobius"/>
    </source>
</evidence>
<keyword evidence="11" id="KW-1185">Reference proteome</keyword>
<evidence type="ECO:0000256" key="2">
    <source>
        <dbReference type="ARBA" id="ARBA00022448"/>
    </source>
</evidence>
<dbReference type="PANTHER" id="PTHR23513">
    <property type="entry name" value="INTEGRAL MEMBRANE EFFLUX PROTEIN-RELATED"/>
    <property type="match status" value="1"/>
</dbReference>
<sequence length="434" mass="44635">MWGNGDFRNLWIGQTASMLGSHVTAVLLPLIAAITLSASVFELGLLTAAGYLPYLVISLFAGVWLDRRAKRPIIVAADLLRGLALAVVPVGLWAGVLTVPVLLVITLVVGFCSVVSDIGGASYLPAVVGREDLVEGNSKLELSSSVTNVGGNAVGGAVLQVLSAPVAMLFNAATYLVSAVFTARIGTRGETADERSGGGSMWTDIAEGARFVVGQPAIRVMVIATLISNFCALALEPLFLVFVTRTLRLDPFYIGLIFAASGVGALIGAVCASWLNRRLGLGAVIVLSTTVAGLASILTPVATLLPEPAAITLLVLMHLVDAAMIITCNINLRSYRAAITPDALQGRMNASIRMVVMGIAPLGGVFGGLLGGWLSITSSLVVISAGILLSAAIVFFSPIRKVKAIPTIAPAGDDAAPPTAVPGRTAATSEGNAE</sequence>
<dbReference type="PROSITE" id="PS50850">
    <property type="entry name" value="MFS"/>
    <property type="match status" value="1"/>
</dbReference>
<keyword evidence="5 8" id="KW-1133">Transmembrane helix</keyword>
<feature type="domain" description="Major facilitator superfamily (MFS) profile" evidence="9">
    <location>
        <begin position="1"/>
        <end position="403"/>
    </location>
</feature>
<comment type="caution">
    <text evidence="10">The sequence shown here is derived from an EMBL/GenBank/DDBJ whole genome shotgun (WGS) entry which is preliminary data.</text>
</comment>
<keyword evidence="3" id="KW-1003">Cell membrane</keyword>
<accession>A0A9W6V6G2</accession>
<keyword evidence="6 8" id="KW-0472">Membrane</keyword>
<dbReference type="CDD" id="cd06173">
    <property type="entry name" value="MFS_MefA_like"/>
    <property type="match status" value="1"/>
</dbReference>
<dbReference type="AlphaFoldDB" id="A0A9W6V6G2"/>
<dbReference type="GO" id="GO:0022857">
    <property type="term" value="F:transmembrane transporter activity"/>
    <property type="evidence" value="ECO:0007669"/>
    <property type="project" value="InterPro"/>
</dbReference>
<evidence type="ECO:0000313" key="11">
    <source>
        <dbReference type="Proteomes" id="UP001165042"/>
    </source>
</evidence>
<dbReference type="InterPro" id="IPR036259">
    <property type="entry name" value="MFS_trans_sf"/>
</dbReference>
<dbReference type="PRINTS" id="PR01988">
    <property type="entry name" value="EXPORTERBACE"/>
</dbReference>
<dbReference type="SUPFAM" id="SSF103473">
    <property type="entry name" value="MFS general substrate transporter"/>
    <property type="match status" value="1"/>
</dbReference>
<proteinExistence type="predicted"/>
<evidence type="ECO:0000256" key="7">
    <source>
        <dbReference type="SAM" id="MobiDB-lite"/>
    </source>
</evidence>
<protein>
    <submittedName>
        <fullName evidence="10">MFS transporter</fullName>
    </submittedName>
</protein>
<gene>
    <name evidence="10" type="ORF">Aglo03_11630</name>
</gene>
<keyword evidence="2" id="KW-0813">Transport</keyword>
<evidence type="ECO:0000256" key="6">
    <source>
        <dbReference type="ARBA" id="ARBA00023136"/>
    </source>
</evidence>
<dbReference type="InterPro" id="IPR010290">
    <property type="entry name" value="TM_effector"/>
</dbReference>
<evidence type="ECO:0000313" key="10">
    <source>
        <dbReference type="EMBL" id="GLW90347.1"/>
    </source>
</evidence>
<evidence type="ECO:0000256" key="4">
    <source>
        <dbReference type="ARBA" id="ARBA00022692"/>
    </source>
</evidence>
<dbReference type="EMBL" id="BSSD01000001">
    <property type="protein sequence ID" value="GLW90347.1"/>
    <property type="molecule type" value="Genomic_DNA"/>
</dbReference>
<evidence type="ECO:0000259" key="9">
    <source>
        <dbReference type="PROSITE" id="PS50850"/>
    </source>
</evidence>
<dbReference type="Pfam" id="PF05977">
    <property type="entry name" value="MFS_3"/>
    <property type="match status" value="1"/>
</dbReference>
<dbReference type="InterPro" id="IPR020846">
    <property type="entry name" value="MFS_dom"/>
</dbReference>
<dbReference type="GO" id="GO:0005886">
    <property type="term" value="C:plasma membrane"/>
    <property type="evidence" value="ECO:0007669"/>
    <property type="project" value="UniProtKB-SubCell"/>
</dbReference>
<dbReference type="Proteomes" id="UP001165042">
    <property type="component" value="Unassembled WGS sequence"/>
</dbReference>
<reference evidence="10" key="1">
    <citation type="submission" date="2023-02" db="EMBL/GenBank/DDBJ databases">
        <title>Actinokineospora globicatena NBRC 15670.</title>
        <authorList>
            <person name="Ichikawa N."/>
            <person name="Sato H."/>
            <person name="Tonouchi N."/>
        </authorList>
    </citation>
    <scope>NUCLEOTIDE SEQUENCE</scope>
    <source>
        <strain evidence="10">NBRC 15670</strain>
    </source>
</reference>
<feature type="transmembrane region" description="Helical" evidence="8">
    <location>
        <begin position="43"/>
        <end position="65"/>
    </location>
</feature>
<feature type="transmembrane region" description="Helical" evidence="8">
    <location>
        <begin position="279"/>
        <end position="298"/>
    </location>
</feature>
<feature type="transmembrane region" description="Helical" evidence="8">
    <location>
        <begin position="310"/>
        <end position="332"/>
    </location>
</feature>
<evidence type="ECO:0000256" key="5">
    <source>
        <dbReference type="ARBA" id="ARBA00022989"/>
    </source>
</evidence>
<feature type="transmembrane region" description="Helical" evidence="8">
    <location>
        <begin position="380"/>
        <end position="399"/>
    </location>
</feature>
<keyword evidence="4 8" id="KW-0812">Transmembrane</keyword>
<name>A0A9W6V6G2_9PSEU</name>
<organism evidence="10 11">
    <name type="scientific">Actinokineospora globicatena</name>
    <dbReference type="NCBI Taxonomy" id="103729"/>
    <lineage>
        <taxon>Bacteria</taxon>
        <taxon>Bacillati</taxon>
        <taxon>Actinomycetota</taxon>
        <taxon>Actinomycetes</taxon>
        <taxon>Pseudonocardiales</taxon>
        <taxon>Pseudonocardiaceae</taxon>
        <taxon>Actinokineospora</taxon>
    </lineage>
</organism>
<feature type="region of interest" description="Disordered" evidence="7">
    <location>
        <begin position="413"/>
        <end position="434"/>
    </location>
</feature>
<dbReference type="PANTHER" id="PTHR23513:SF6">
    <property type="entry name" value="MAJOR FACILITATOR SUPERFAMILY ASSOCIATED DOMAIN-CONTAINING PROTEIN"/>
    <property type="match status" value="1"/>
</dbReference>
<dbReference type="InterPro" id="IPR022324">
    <property type="entry name" value="Bacilysin_exporter_BacE_put"/>
</dbReference>